<dbReference type="InterPro" id="IPR002347">
    <property type="entry name" value="SDR_fam"/>
</dbReference>
<dbReference type="PRINTS" id="PR00081">
    <property type="entry name" value="GDHRDH"/>
</dbReference>
<dbReference type="EMBL" id="JAKGBZ010000021">
    <property type="protein sequence ID" value="MCF3947318.1"/>
    <property type="molecule type" value="Genomic_DNA"/>
</dbReference>
<protein>
    <submittedName>
        <fullName evidence="3">SDR family oxidoreductase</fullName>
    </submittedName>
</protein>
<organism evidence="3 4">
    <name type="scientific">Acidiphilium iwatense</name>
    <dbReference type="NCBI Taxonomy" id="768198"/>
    <lineage>
        <taxon>Bacteria</taxon>
        <taxon>Pseudomonadati</taxon>
        <taxon>Pseudomonadota</taxon>
        <taxon>Alphaproteobacteria</taxon>
        <taxon>Acetobacterales</taxon>
        <taxon>Acidocellaceae</taxon>
        <taxon>Acidiphilium</taxon>
    </lineage>
</organism>
<dbReference type="PANTHER" id="PTHR43477">
    <property type="entry name" value="DIHYDROANTICAPSIN 7-DEHYDROGENASE"/>
    <property type="match status" value="1"/>
</dbReference>
<evidence type="ECO:0000256" key="1">
    <source>
        <dbReference type="ARBA" id="ARBA00006484"/>
    </source>
</evidence>
<sequence length="239" mass="24755">MMLKDKRVMVIGGGSGIGFGIAQGAAKEGAQVLIASRDAKKIAEAAQTIGASSAVIDVRHEGNVAQFFKDNGAFDHIAFTAGDWDGVMPGALADLDLPKAAARLTTRFWGAVAVAKHGATKLPPDGSYTITNGMLAYRPMKGRPMVTAGACAVEGLALGLAVDLAPVRVNCVCPGLIDTELWDAFPEGYREGLAAMAQKQLVPRPGQPAEAAEAYLTCMRNGFLTGQTIKIEGGIALAG</sequence>
<dbReference type="RefSeq" id="WP_235704543.1">
    <property type="nucleotide sequence ID" value="NZ_JAKGBZ010000021.1"/>
</dbReference>
<dbReference type="Gene3D" id="3.40.50.720">
    <property type="entry name" value="NAD(P)-binding Rossmann-like Domain"/>
    <property type="match status" value="1"/>
</dbReference>
<keyword evidence="4" id="KW-1185">Reference proteome</keyword>
<dbReference type="Proteomes" id="UP001521209">
    <property type="component" value="Unassembled WGS sequence"/>
</dbReference>
<dbReference type="Pfam" id="PF13561">
    <property type="entry name" value="adh_short_C2"/>
    <property type="match status" value="1"/>
</dbReference>
<comment type="caution">
    <text evidence="3">The sequence shown here is derived from an EMBL/GenBank/DDBJ whole genome shotgun (WGS) entry which is preliminary data.</text>
</comment>
<dbReference type="InterPro" id="IPR051122">
    <property type="entry name" value="SDR_DHRS6-like"/>
</dbReference>
<comment type="similarity">
    <text evidence="1">Belongs to the short-chain dehydrogenases/reductases (SDR) family.</text>
</comment>
<reference evidence="3 4" key="1">
    <citation type="submission" date="2022-01" db="EMBL/GenBank/DDBJ databases">
        <authorList>
            <person name="Won M."/>
            <person name="Kim S.-J."/>
            <person name="Kwon S.-W."/>
        </authorList>
    </citation>
    <scope>NUCLEOTIDE SEQUENCE [LARGE SCALE GENOMIC DNA]</scope>
    <source>
        <strain evidence="3 4">KCTC 23505</strain>
    </source>
</reference>
<accession>A0ABS9DX47</accession>
<keyword evidence="2" id="KW-0560">Oxidoreductase</keyword>
<dbReference type="SUPFAM" id="SSF51735">
    <property type="entry name" value="NAD(P)-binding Rossmann-fold domains"/>
    <property type="match status" value="1"/>
</dbReference>
<evidence type="ECO:0000313" key="4">
    <source>
        <dbReference type="Proteomes" id="UP001521209"/>
    </source>
</evidence>
<evidence type="ECO:0000256" key="2">
    <source>
        <dbReference type="ARBA" id="ARBA00023002"/>
    </source>
</evidence>
<name>A0ABS9DX47_9PROT</name>
<evidence type="ECO:0000313" key="3">
    <source>
        <dbReference type="EMBL" id="MCF3947318.1"/>
    </source>
</evidence>
<dbReference type="PANTHER" id="PTHR43477:SF1">
    <property type="entry name" value="DIHYDROANTICAPSIN 7-DEHYDROGENASE"/>
    <property type="match status" value="1"/>
</dbReference>
<dbReference type="InterPro" id="IPR036291">
    <property type="entry name" value="NAD(P)-bd_dom_sf"/>
</dbReference>
<proteinExistence type="inferred from homology"/>
<gene>
    <name evidence="3" type="ORF">L2A60_11590</name>
</gene>